<evidence type="ECO:0000313" key="1">
    <source>
        <dbReference type="EMBL" id="KAH1130015.1"/>
    </source>
</evidence>
<dbReference type="Proteomes" id="UP000828251">
    <property type="component" value="Unassembled WGS sequence"/>
</dbReference>
<organism evidence="1 2">
    <name type="scientific">Gossypium stocksii</name>
    <dbReference type="NCBI Taxonomy" id="47602"/>
    <lineage>
        <taxon>Eukaryota</taxon>
        <taxon>Viridiplantae</taxon>
        <taxon>Streptophyta</taxon>
        <taxon>Embryophyta</taxon>
        <taxon>Tracheophyta</taxon>
        <taxon>Spermatophyta</taxon>
        <taxon>Magnoliopsida</taxon>
        <taxon>eudicotyledons</taxon>
        <taxon>Gunneridae</taxon>
        <taxon>Pentapetalae</taxon>
        <taxon>rosids</taxon>
        <taxon>malvids</taxon>
        <taxon>Malvales</taxon>
        <taxon>Malvaceae</taxon>
        <taxon>Malvoideae</taxon>
        <taxon>Gossypium</taxon>
    </lineage>
</organism>
<name>A0A9D3WIY7_9ROSI</name>
<protein>
    <submittedName>
        <fullName evidence="1">Uncharacterized protein</fullName>
    </submittedName>
</protein>
<proteinExistence type="predicted"/>
<comment type="caution">
    <text evidence="1">The sequence shown here is derived from an EMBL/GenBank/DDBJ whole genome shotgun (WGS) entry which is preliminary data.</text>
</comment>
<dbReference type="EMBL" id="JAIQCV010000001">
    <property type="protein sequence ID" value="KAH1130015.1"/>
    <property type="molecule type" value="Genomic_DNA"/>
</dbReference>
<evidence type="ECO:0000313" key="2">
    <source>
        <dbReference type="Proteomes" id="UP000828251"/>
    </source>
</evidence>
<accession>A0A9D3WIY7</accession>
<dbReference type="AlphaFoldDB" id="A0A9D3WIY7"/>
<gene>
    <name evidence="1" type="ORF">J1N35_001393</name>
</gene>
<sequence>MRASTVGLDEIVTTLENWENVDKKNSNVVIEGTTGDMDQLREVDEANDGVTAKEKNGKKKVVVDERHDENVNASISEIEIILSVGN</sequence>
<keyword evidence="2" id="KW-1185">Reference proteome</keyword>
<reference evidence="1 2" key="1">
    <citation type="journal article" date="2021" name="Plant Biotechnol. J.">
        <title>Multi-omics assisted identification of the key and species-specific regulatory components of drought-tolerant mechanisms in Gossypium stocksii.</title>
        <authorList>
            <person name="Yu D."/>
            <person name="Ke L."/>
            <person name="Zhang D."/>
            <person name="Wu Y."/>
            <person name="Sun Y."/>
            <person name="Mei J."/>
            <person name="Sun J."/>
            <person name="Sun Y."/>
        </authorList>
    </citation>
    <scope>NUCLEOTIDE SEQUENCE [LARGE SCALE GENOMIC DNA]</scope>
    <source>
        <strain evidence="2">cv. E1</strain>
        <tissue evidence="1">Leaf</tissue>
    </source>
</reference>